<proteinExistence type="predicted"/>
<evidence type="ECO:0000313" key="1">
    <source>
        <dbReference type="EMBL" id="MDR6941147.1"/>
    </source>
</evidence>
<dbReference type="InterPro" id="IPR029062">
    <property type="entry name" value="Class_I_gatase-like"/>
</dbReference>
<gene>
    <name evidence="1" type="ORF">J2W55_000975</name>
</gene>
<dbReference type="SUPFAM" id="SSF52317">
    <property type="entry name" value="Class I glutamine amidotransferase-like"/>
    <property type="match status" value="1"/>
</dbReference>
<accession>A0ABU1T6Y2</accession>
<keyword evidence="2" id="KW-1185">Reference proteome</keyword>
<dbReference type="GO" id="GO:0102211">
    <property type="term" value="F:unsaturated rhamnogalacturonyl hydrolase activity"/>
    <property type="evidence" value="ECO:0007669"/>
    <property type="project" value="UniProtKB-EC"/>
</dbReference>
<protein>
    <submittedName>
        <fullName evidence="1">Unsaturated rhamnogalacturonyl hydrolase</fullName>
        <ecNumber evidence="1">3.2.1.172</ecNumber>
    </submittedName>
</protein>
<dbReference type="EMBL" id="JAVDUU010000001">
    <property type="protein sequence ID" value="MDR6941147.1"/>
    <property type="molecule type" value="Genomic_DNA"/>
</dbReference>
<keyword evidence="1" id="KW-0378">Hydrolase</keyword>
<name>A0ABU1T6Y2_9SPHI</name>
<comment type="caution">
    <text evidence="1">The sequence shown here is derived from an EMBL/GenBank/DDBJ whole genome shotgun (WGS) entry which is preliminary data.</text>
</comment>
<evidence type="ECO:0000313" key="2">
    <source>
        <dbReference type="Proteomes" id="UP001247620"/>
    </source>
</evidence>
<sequence>MRKIIAYTLLFLLDLIIVPALKAQQKTVALDYYFNNEYRKDPAGTLSRYHYTWEDTKSSGFSIWGDVLKKNGAGLLSIEGEPTAENLKAADIYIIVDPDTKKETADPHYIQAKHIKVISDWVKRGGVLVLMANDSANAELPHLNNLASKFGIHFNDDLYKHVIDKEFEMGAIYIPPGHPIFKTAKKVYLKDIATLKLSSPAKPALIDSAHVIIGTTKYGKGLVVAVGDPWLYNEYTNGRLPAAMAFDNDKAADDFSKWLLNQVPANKNRN</sequence>
<keyword evidence="1" id="KW-0326">Glycosidase</keyword>
<dbReference type="Proteomes" id="UP001247620">
    <property type="component" value="Unassembled WGS sequence"/>
</dbReference>
<dbReference type="RefSeq" id="WP_310092557.1">
    <property type="nucleotide sequence ID" value="NZ_JAVDUU010000001.1"/>
</dbReference>
<reference evidence="1 2" key="1">
    <citation type="submission" date="2023-07" db="EMBL/GenBank/DDBJ databases">
        <title>Sorghum-associated microbial communities from plants grown in Nebraska, USA.</title>
        <authorList>
            <person name="Schachtman D."/>
        </authorList>
    </citation>
    <scope>NUCLEOTIDE SEQUENCE [LARGE SCALE GENOMIC DNA]</scope>
    <source>
        <strain evidence="1 2">3262</strain>
    </source>
</reference>
<dbReference type="EC" id="3.2.1.172" evidence="1"/>
<organism evidence="1 2">
    <name type="scientific">Mucilaginibacter pocheonensis</name>
    <dbReference type="NCBI Taxonomy" id="398050"/>
    <lineage>
        <taxon>Bacteria</taxon>
        <taxon>Pseudomonadati</taxon>
        <taxon>Bacteroidota</taxon>
        <taxon>Sphingobacteriia</taxon>
        <taxon>Sphingobacteriales</taxon>
        <taxon>Sphingobacteriaceae</taxon>
        <taxon>Mucilaginibacter</taxon>
    </lineage>
</organism>